<reference evidence="2" key="1">
    <citation type="journal article" date="2022" name="bioRxiv">
        <title>Sequencing and chromosome-scale assembly of the giantPleurodeles waltlgenome.</title>
        <authorList>
            <person name="Brown T."/>
            <person name="Elewa A."/>
            <person name="Iarovenko S."/>
            <person name="Subramanian E."/>
            <person name="Araus A.J."/>
            <person name="Petzold A."/>
            <person name="Susuki M."/>
            <person name="Suzuki K.-i.T."/>
            <person name="Hayashi T."/>
            <person name="Toyoda A."/>
            <person name="Oliveira C."/>
            <person name="Osipova E."/>
            <person name="Leigh N.D."/>
            <person name="Simon A."/>
            <person name="Yun M.H."/>
        </authorList>
    </citation>
    <scope>NUCLEOTIDE SEQUENCE</scope>
    <source>
        <strain evidence="2">20211129_DDA</strain>
        <tissue evidence="2">Liver</tissue>
    </source>
</reference>
<proteinExistence type="predicted"/>
<dbReference type="EMBL" id="JANPWB010000016">
    <property type="protein sequence ID" value="KAJ1083746.1"/>
    <property type="molecule type" value="Genomic_DNA"/>
</dbReference>
<feature type="region of interest" description="Disordered" evidence="1">
    <location>
        <begin position="1"/>
        <end position="20"/>
    </location>
</feature>
<dbReference type="AlphaFoldDB" id="A0AAV7KWA6"/>
<accession>A0AAV7KWA6</accession>
<feature type="region of interest" description="Disordered" evidence="1">
    <location>
        <begin position="40"/>
        <end position="73"/>
    </location>
</feature>
<sequence length="73" mass="7893">MAEALAAGQGPTRISAPRHAWLGAKQRSQTARLGNIHWELQQSESREPDLKRGGTLPIADSSTPPTRKSKGAY</sequence>
<protein>
    <submittedName>
        <fullName evidence="2">Uncharacterized protein</fullName>
    </submittedName>
</protein>
<organism evidence="2 3">
    <name type="scientific">Pleurodeles waltl</name>
    <name type="common">Iberian ribbed newt</name>
    <dbReference type="NCBI Taxonomy" id="8319"/>
    <lineage>
        <taxon>Eukaryota</taxon>
        <taxon>Metazoa</taxon>
        <taxon>Chordata</taxon>
        <taxon>Craniata</taxon>
        <taxon>Vertebrata</taxon>
        <taxon>Euteleostomi</taxon>
        <taxon>Amphibia</taxon>
        <taxon>Batrachia</taxon>
        <taxon>Caudata</taxon>
        <taxon>Salamandroidea</taxon>
        <taxon>Salamandridae</taxon>
        <taxon>Pleurodelinae</taxon>
        <taxon>Pleurodeles</taxon>
    </lineage>
</organism>
<evidence type="ECO:0000256" key="1">
    <source>
        <dbReference type="SAM" id="MobiDB-lite"/>
    </source>
</evidence>
<evidence type="ECO:0000313" key="3">
    <source>
        <dbReference type="Proteomes" id="UP001066276"/>
    </source>
</evidence>
<keyword evidence="3" id="KW-1185">Reference proteome</keyword>
<gene>
    <name evidence="2" type="ORF">NDU88_003901</name>
</gene>
<name>A0AAV7KWA6_PLEWA</name>
<evidence type="ECO:0000313" key="2">
    <source>
        <dbReference type="EMBL" id="KAJ1083746.1"/>
    </source>
</evidence>
<dbReference type="Proteomes" id="UP001066276">
    <property type="component" value="Chromosome 12"/>
</dbReference>
<comment type="caution">
    <text evidence="2">The sequence shown here is derived from an EMBL/GenBank/DDBJ whole genome shotgun (WGS) entry which is preliminary data.</text>
</comment>